<evidence type="ECO:0000313" key="3">
    <source>
        <dbReference type="EMBL" id="ULU03413.1"/>
    </source>
</evidence>
<sequence>MSRLAGRVTFPGKNEENEQEDAQTSTQENSRSYHNPTETYRSNQEDKPKPRGKGNVRYQETYSNKFDDEGNAENSSRRNQGSYDQRSGRSENNSRRFQNRNDGFQPRNEGYGHDSERHDNNHGRSQGSERFQNKNDRSERSGFDSERYEKPSRRFGNPSGNFRRGGGGPSRVGRYENSRRPERDHEGHEDQKPSNLPPTKKIEDAMPFEELLEVEDIIAQISDLNVRNDRSAAQIKRNILGSNDLIDTMEESDWEEVCQSMISTALDQGEPEFISDLIVALFANHMFSAVMSDELMSTSSKHIMEDDDKPIPALLSAILCAHWPRQYAKAFDNVNPILYTVVCIVKGWIEVVGEDTERYHKEEPKPKYQTREDLQNQKSEDKEEIPESPTKERIVEEPEMVNLCALALSDLCDTAQKQLWVNWMSLTDEIYQCIKPSITHNPNLTGDVKARLLDTFIQMSQWTKHRQVGIKHAGVQTVPEEDNN</sequence>
<reference evidence="3 4" key="1">
    <citation type="submission" date="2022-05" db="EMBL/GenBank/DDBJ databases">
        <title>Chromosome-level reference genomes for two strains of Caenorhabditis briggsae: an improved platform for comparative genomics.</title>
        <authorList>
            <person name="Stevens L."/>
            <person name="Andersen E.C."/>
        </authorList>
    </citation>
    <scope>NUCLEOTIDE SEQUENCE [LARGE SCALE GENOMIC DNA]</scope>
    <source>
        <strain evidence="3">QX1410_ONT</strain>
        <tissue evidence="3">Whole-organism</tissue>
    </source>
</reference>
<gene>
    <name evidence="3" type="ORF">L3Y34_002760</name>
</gene>
<proteinExistence type="predicted"/>
<evidence type="ECO:0000256" key="1">
    <source>
        <dbReference type="SAM" id="MobiDB-lite"/>
    </source>
</evidence>
<feature type="compositionally biased region" description="Basic and acidic residues" evidence="1">
    <location>
        <begin position="131"/>
        <end position="152"/>
    </location>
</feature>
<name>A0AAE9DFW3_CAEBR</name>
<accession>A0AAE9DFW3</accession>
<feature type="compositionally biased region" description="Basic and acidic residues" evidence="1">
    <location>
        <begin position="173"/>
        <end position="192"/>
    </location>
</feature>
<evidence type="ECO:0000313" key="4">
    <source>
        <dbReference type="Proteomes" id="UP000827892"/>
    </source>
</evidence>
<dbReference type="AlphaFoldDB" id="A0AAE9DFW3"/>
<feature type="region of interest" description="Disordered" evidence="1">
    <location>
        <begin position="359"/>
        <end position="393"/>
    </location>
</feature>
<protein>
    <recommendedName>
        <fullName evidence="2">DUF7627 domain-containing protein</fullName>
    </recommendedName>
</protein>
<feature type="region of interest" description="Disordered" evidence="1">
    <location>
        <begin position="1"/>
        <end position="201"/>
    </location>
</feature>
<dbReference type="Pfam" id="PF24628">
    <property type="entry name" value="DUF7627"/>
    <property type="match status" value="1"/>
</dbReference>
<feature type="domain" description="DUF7627" evidence="2">
    <location>
        <begin position="217"/>
        <end position="468"/>
    </location>
</feature>
<feature type="compositionally biased region" description="Basic and acidic residues" evidence="1">
    <location>
        <begin position="359"/>
        <end position="381"/>
    </location>
</feature>
<dbReference type="EMBL" id="CP090893">
    <property type="protein sequence ID" value="ULU03413.1"/>
    <property type="molecule type" value="Genomic_DNA"/>
</dbReference>
<feature type="compositionally biased region" description="Basic and acidic residues" evidence="1">
    <location>
        <begin position="110"/>
        <end position="122"/>
    </location>
</feature>
<dbReference type="InterPro" id="IPR056044">
    <property type="entry name" value="DUF7627"/>
</dbReference>
<evidence type="ECO:0000259" key="2">
    <source>
        <dbReference type="Pfam" id="PF24628"/>
    </source>
</evidence>
<feature type="compositionally biased region" description="Polar residues" evidence="1">
    <location>
        <begin position="22"/>
        <end position="42"/>
    </location>
</feature>
<feature type="compositionally biased region" description="Polar residues" evidence="1">
    <location>
        <begin position="72"/>
        <end position="85"/>
    </location>
</feature>
<dbReference type="Proteomes" id="UP000827892">
    <property type="component" value="Chromosome III"/>
</dbReference>
<organism evidence="3 4">
    <name type="scientific">Caenorhabditis briggsae</name>
    <dbReference type="NCBI Taxonomy" id="6238"/>
    <lineage>
        <taxon>Eukaryota</taxon>
        <taxon>Metazoa</taxon>
        <taxon>Ecdysozoa</taxon>
        <taxon>Nematoda</taxon>
        <taxon>Chromadorea</taxon>
        <taxon>Rhabditida</taxon>
        <taxon>Rhabditina</taxon>
        <taxon>Rhabditomorpha</taxon>
        <taxon>Rhabditoidea</taxon>
        <taxon>Rhabditidae</taxon>
        <taxon>Peloderinae</taxon>
        <taxon>Caenorhabditis</taxon>
    </lineage>
</organism>